<keyword evidence="2" id="KW-1185">Reference proteome</keyword>
<evidence type="ECO:0000313" key="1">
    <source>
        <dbReference type="EMBL" id="MBA4493922.1"/>
    </source>
</evidence>
<accession>A0A7W2A889</accession>
<dbReference type="AlphaFoldDB" id="A0A7W2A889"/>
<dbReference type="InterPro" id="IPR012851">
    <property type="entry name" value="Spore_coat_CotF-like"/>
</dbReference>
<name>A0A7W2A889_9BACL</name>
<evidence type="ECO:0000313" key="2">
    <source>
        <dbReference type="Proteomes" id="UP000535491"/>
    </source>
</evidence>
<gene>
    <name evidence="1" type="ORF">H1191_06340</name>
</gene>
<comment type="caution">
    <text evidence="1">The sequence shown here is derived from an EMBL/GenBank/DDBJ whole genome shotgun (WGS) entry which is preliminary data.</text>
</comment>
<dbReference type="EMBL" id="JACEIQ010000004">
    <property type="protein sequence ID" value="MBA4493922.1"/>
    <property type="molecule type" value="Genomic_DNA"/>
</dbReference>
<reference evidence="1 2" key="1">
    <citation type="submission" date="2020-07" db="EMBL/GenBank/DDBJ databases">
        <authorList>
            <person name="Feng H."/>
        </authorList>
    </citation>
    <scope>NUCLEOTIDE SEQUENCE [LARGE SCALE GENOMIC DNA]</scope>
    <source>
        <strain evidence="2">s-10</strain>
    </source>
</reference>
<sequence>MAKDYYIARDAFKQEDLAAKKYAFYAHNCTNPEAKQLFNQIGQVQQQSAQRFQQMMNQFPIKLSFYRHLFS</sequence>
<dbReference type="Proteomes" id="UP000535491">
    <property type="component" value="Unassembled WGS sequence"/>
</dbReference>
<proteinExistence type="predicted"/>
<dbReference type="Pfam" id="PF07875">
    <property type="entry name" value="Coat_F"/>
    <property type="match status" value="1"/>
</dbReference>
<dbReference type="SUPFAM" id="SSF47240">
    <property type="entry name" value="Ferritin-like"/>
    <property type="match status" value="1"/>
</dbReference>
<protein>
    <submittedName>
        <fullName evidence="1">Spore coat protein</fullName>
    </submittedName>
</protein>
<keyword evidence="1" id="KW-0167">Capsid protein</keyword>
<organism evidence="1 2">
    <name type="scientific">Paenactinomyces guangxiensis</name>
    <dbReference type="NCBI Taxonomy" id="1490290"/>
    <lineage>
        <taxon>Bacteria</taxon>
        <taxon>Bacillati</taxon>
        <taxon>Bacillota</taxon>
        <taxon>Bacilli</taxon>
        <taxon>Bacillales</taxon>
        <taxon>Thermoactinomycetaceae</taxon>
        <taxon>Paenactinomyces</taxon>
    </lineage>
</organism>
<dbReference type="InterPro" id="IPR009078">
    <property type="entry name" value="Ferritin-like_SF"/>
</dbReference>
<keyword evidence="1" id="KW-0946">Virion</keyword>
<dbReference type="RefSeq" id="WP_181751158.1">
    <property type="nucleotide sequence ID" value="NZ_JACEIQ010000004.1"/>
</dbReference>